<evidence type="ECO:0000313" key="2">
    <source>
        <dbReference type="Proteomes" id="UP001326199"/>
    </source>
</evidence>
<dbReference type="EMBL" id="JAFFHB010000001">
    <property type="protein sequence ID" value="KAK4673588.1"/>
    <property type="molecule type" value="Genomic_DNA"/>
</dbReference>
<reference evidence="1 2" key="1">
    <citation type="journal article" date="2023" name="bioRxiv">
        <title>High-quality genome assemblies of four members of thePodospora anserinaspecies complex.</title>
        <authorList>
            <person name="Ament-Velasquez S.L."/>
            <person name="Vogan A.A."/>
            <person name="Wallerman O."/>
            <person name="Hartmann F."/>
            <person name="Gautier V."/>
            <person name="Silar P."/>
            <person name="Giraud T."/>
            <person name="Johannesson H."/>
        </authorList>
    </citation>
    <scope>NUCLEOTIDE SEQUENCE [LARGE SCALE GENOMIC DNA]</scope>
    <source>
        <strain evidence="1 2">CBS 411.78</strain>
    </source>
</reference>
<dbReference type="RefSeq" id="XP_062770910.1">
    <property type="nucleotide sequence ID" value="XM_062907964.1"/>
</dbReference>
<organism evidence="1 2">
    <name type="scientific">Podospora pseudopauciseta</name>
    <dbReference type="NCBI Taxonomy" id="2093780"/>
    <lineage>
        <taxon>Eukaryota</taxon>
        <taxon>Fungi</taxon>
        <taxon>Dikarya</taxon>
        <taxon>Ascomycota</taxon>
        <taxon>Pezizomycotina</taxon>
        <taxon>Sordariomycetes</taxon>
        <taxon>Sordariomycetidae</taxon>
        <taxon>Sordariales</taxon>
        <taxon>Podosporaceae</taxon>
        <taxon>Podospora</taxon>
    </lineage>
</organism>
<comment type="caution">
    <text evidence="1">The sequence shown here is derived from an EMBL/GenBank/DDBJ whole genome shotgun (WGS) entry which is preliminary data.</text>
</comment>
<sequence length="65" mass="7243">MVACARCHRNQALKYPAEVSLCLSGHHPCDPAQRPNHPAVSNLAAWQVDQEQPIDFSCRYLITPS</sequence>
<gene>
    <name evidence="1" type="ORF">QC763_113785</name>
</gene>
<evidence type="ECO:0000313" key="1">
    <source>
        <dbReference type="EMBL" id="KAK4673588.1"/>
    </source>
</evidence>
<name>A0ABR0HZR1_9PEZI</name>
<dbReference type="Proteomes" id="UP001326199">
    <property type="component" value="Unassembled WGS sequence"/>
</dbReference>
<proteinExistence type="predicted"/>
<dbReference type="GeneID" id="87928307"/>
<keyword evidence="2" id="KW-1185">Reference proteome</keyword>
<accession>A0ABR0HZR1</accession>
<protein>
    <submittedName>
        <fullName evidence="1">Uncharacterized protein</fullName>
    </submittedName>
</protein>